<keyword evidence="9" id="KW-0833">Ubl conjugation pathway</keyword>
<name>A0A3F2Y4A8_DEKBR</name>
<dbReference type="GO" id="GO:0016740">
    <property type="term" value="F:transferase activity"/>
    <property type="evidence" value="ECO:0007669"/>
    <property type="project" value="UniProtKB-KW"/>
</dbReference>
<dbReference type="EMBL" id="JABCYN010000014">
    <property type="protein sequence ID" value="KAF6014515.1"/>
    <property type="molecule type" value="Genomic_DNA"/>
</dbReference>
<dbReference type="SMART" id="SM00184">
    <property type="entry name" value="RING"/>
    <property type="match status" value="1"/>
</dbReference>
<keyword evidence="14" id="KW-0576">Peroxisome</keyword>
<feature type="region of interest" description="Disordered" evidence="15">
    <location>
        <begin position="355"/>
        <end position="403"/>
    </location>
</feature>
<evidence type="ECO:0000256" key="7">
    <source>
        <dbReference type="ARBA" id="ARBA00022723"/>
    </source>
</evidence>
<dbReference type="GO" id="GO:0016562">
    <property type="term" value="P:protein import into peroxisome matrix, receptor recycling"/>
    <property type="evidence" value="ECO:0007669"/>
    <property type="project" value="UniProtKB-ARBA"/>
</dbReference>
<evidence type="ECO:0000256" key="10">
    <source>
        <dbReference type="ARBA" id="ARBA00022833"/>
    </source>
</evidence>
<dbReference type="SUPFAM" id="SSF57850">
    <property type="entry name" value="RING/U-box"/>
    <property type="match status" value="1"/>
</dbReference>
<evidence type="ECO:0000256" key="11">
    <source>
        <dbReference type="ARBA" id="ARBA00022927"/>
    </source>
</evidence>
<dbReference type="PANTHER" id="PTHR23350:SF4">
    <property type="entry name" value="PEROXISOME BIOGENESIS FACTOR 2"/>
    <property type="match status" value="1"/>
</dbReference>
<protein>
    <submittedName>
        <fullName evidence="18">DEBR0S2_08064g1_1</fullName>
    </submittedName>
</protein>
<feature type="compositionally biased region" description="Acidic residues" evidence="15">
    <location>
        <begin position="355"/>
        <end position="377"/>
    </location>
</feature>
<keyword evidence="12" id="KW-1133">Transmembrane helix</keyword>
<dbReference type="Proteomes" id="UP000478008">
    <property type="component" value="Unassembled WGS sequence"/>
</dbReference>
<keyword evidence="13" id="KW-0472">Membrane</keyword>
<evidence type="ECO:0000256" key="9">
    <source>
        <dbReference type="ARBA" id="ARBA00022786"/>
    </source>
</evidence>
<comment type="similarity">
    <text evidence="3">Belongs to the pex2/pex10/pex12 family.</text>
</comment>
<keyword evidence="4" id="KW-0813">Transport</keyword>
<evidence type="ECO:0000256" key="4">
    <source>
        <dbReference type="ARBA" id="ARBA00022448"/>
    </source>
</evidence>
<gene>
    <name evidence="18" type="primary">PEX2</name>
    <name evidence="18" type="ORF">DEBR0S2_08064G</name>
    <name evidence="17" type="ORF">HII12_001339</name>
</gene>
<evidence type="ECO:0000256" key="13">
    <source>
        <dbReference type="ARBA" id="ARBA00023136"/>
    </source>
</evidence>
<dbReference type="Proteomes" id="UP000568158">
    <property type="component" value="Unassembled WGS sequence"/>
</dbReference>
<proteinExistence type="inferred from homology"/>
<evidence type="ECO:0000256" key="6">
    <source>
        <dbReference type="ARBA" id="ARBA00022692"/>
    </source>
</evidence>
<dbReference type="STRING" id="5007.A0A3F2Y4A8"/>
<evidence type="ECO:0000313" key="17">
    <source>
        <dbReference type="EMBL" id="KAF6014515.1"/>
    </source>
</evidence>
<evidence type="ECO:0000256" key="12">
    <source>
        <dbReference type="ARBA" id="ARBA00022989"/>
    </source>
</evidence>
<sequence>MPNKVLQLDALSLDIELLKTLNSKLSVAFGDSKLPINIQKFGTRFALELELILKLFLFKSTIWSKGNTYGLRLQNLTLHDSGAPYRQNISKLRKLSLLSSIVGSYLYSRFEKQLYSSELELNAPNLTERSLIKSLGKLVRQLNKYYAIFSLANFVTFLLNGKFPSLMDRILKVSYIPISNTEVSLASNPEAISYEFQDRQLVWNTLTEFLAFTLPLISIKKLLISLKSIFHINKYTKKTMIDGSNNIHCFLPQACCAICYKKSSENLHNGEDVSIEDNLITNPYITNCGHLYCYYCIINKLDDYNELNGGVLVDKVSDDGTHWNCLRCGMPVLFCKPYDGDCQQFIPRVSSTMMDDNELESSDDGEVSNFNESDDEGNNQSMDNIESKRSNVDDYENFEDSEV</sequence>
<dbReference type="InterPro" id="IPR001841">
    <property type="entry name" value="Znf_RING"/>
</dbReference>
<evidence type="ECO:0000256" key="2">
    <source>
        <dbReference type="ARBA" id="ARBA00004906"/>
    </source>
</evidence>
<evidence type="ECO:0000256" key="3">
    <source>
        <dbReference type="ARBA" id="ARBA00008704"/>
    </source>
</evidence>
<dbReference type="PROSITE" id="PS00518">
    <property type="entry name" value="ZF_RING_1"/>
    <property type="match status" value="1"/>
</dbReference>
<keyword evidence="5" id="KW-0808">Transferase</keyword>
<keyword evidence="10" id="KW-0862">Zinc</keyword>
<comment type="subcellular location">
    <subcellularLocation>
        <location evidence="1">Peroxisome membrane</location>
        <topology evidence="1">Multi-pass membrane protein</topology>
    </subcellularLocation>
</comment>
<evidence type="ECO:0000313" key="19">
    <source>
        <dbReference type="Proteomes" id="UP000478008"/>
    </source>
</evidence>
<evidence type="ECO:0000259" key="16">
    <source>
        <dbReference type="SMART" id="SM00184"/>
    </source>
</evidence>
<feature type="compositionally biased region" description="Acidic residues" evidence="15">
    <location>
        <begin position="393"/>
        <end position="403"/>
    </location>
</feature>
<keyword evidence="7" id="KW-0479">Metal-binding</keyword>
<dbReference type="EMBL" id="CABFWN010000002">
    <property type="protein sequence ID" value="VUG17473.1"/>
    <property type="molecule type" value="Genomic_DNA"/>
</dbReference>
<keyword evidence="8" id="KW-0863">Zinc-finger</keyword>
<organism evidence="18 19">
    <name type="scientific">Dekkera bruxellensis</name>
    <name type="common">Brettanomyces custersii</name>
    <dbReference type="NCBI Taxonomy" id="5007"/>
    <lineage>
        <taxon>Eukaryota</taxon>
        <taxon>Fungi</taxon>
        <taxon>Dikarya</taxon>
        <taxon>Ascomycota</taxon>
        <taxon>Saccharomycotina</taxon>
        <taxon>Pichiomycetes</taxon>
        <taxon>Pichiales</taxon>
        <taxon>Pichiaceae</taxon>
        <taxon>Brettanomyces</taxon>
    </lineage>
</organism>
<dbReference type="InterPro" id="IPR006845">
    <property type="entry name" value="Pex_N"/>
</dbReference>
<dbReference type="InterPro" id="IPR017907">
    <property type="entry name" value="Znf_RING_CS"/>
</dbReference>
<feature type="domain" description="RING-type" evidence="16">
    <location>
        <begin position="256"/>
        <end position="328"/>
    </location>
</feature>
<accession>A0A3F2Y4A8</accession>
<evidence type="ECO:0000256" key="5">
    <source>
        <dbReference type="ARBA" id="ARBA00022679"/>
    </source>
</evidence>
<reference evidence="17 20" key="2">
    <citation type="journal article" date="2020" name="Appl. Microbiol. Biotechnol.">
        <title>Targeted gene deletion in Brettanomyces bruxellensis with an expression-free CRISPR-Cas9 system.</title>
        <authorList>
            <person name="Varela C."/>
            <person name="Bartel C."/>
            <person name="Onetto C."/>
            <person name="Borneman A."/>
        </authorList>
    </citation>
    <scope>NUCLEOTIDE SEQUENCE [LARGE SCALE GENOMIC DNA]</scope>
    <source>
        <strain evidence="17 20">AWRI1613</strain>
    </source>
</reference>
<dbReference type="GO" id="GO:0008270">
    <property type="term" value="F:zinc ion binding"/>
    <property type="evidence" value="ECO:0007669"/>
    <property type="project" value="UniProtKB-KW"/>
</dbReference>
<comment type="pathway">
    <text evidence="2">Protein modification; protein ubiquitination.</text>
</comment>
<keyword evidence="11" id="KW-0653">Protein transport</keyword>
<dbReference type="InterPro" id="IPR025654">
    <property type="entry name" value="PEX2/10"/>
</dbReference>
<reference evidence="18 19" key="1">
    <citation type="submission" date="2019-07" db="EMBL/GenBank/DDBJ databases">
        <authorList>
            <person name="Friedrich A."/>
            <person name="Schacherer J."/>
        </authorList>
    </citation>
    <scope>NUCLEOTIDE SEQUENCE [LARGE SCALE GENOMIC DNA]</scope>
</reference>
<evidence type="ECO:0000256" key="8">
    <source>
        <dbReference type="ARBA" id="ARBA00022771"/>
    </source>
</evidence>
<evidence type="ECO:0000256" key="1">
    <source>
        <dbReference type="ARBA" id="ARBA00004585"/>
    </source>
</evidence>
<keyword evidence="19" id="KW-1185">Reference proteome</keyword>
<dbReference type="PANTHER" id="PTHR23350">
    <property type="entry name" value="PEROXISOME ASSEMBLY PROTEIN 10"/>
    <property type="match status" value="1"/>
</dbReference>
<dbReference type="GO" id="GO:0005778">
    <property type="term" value="C:peroxisomal membrane"/>
    <property type="evidence" value="ECO:0007669"/>
    <property type="project" value="UniProtKB-SubCell"/>
</dbReference>
<dbReference type="Pfam" id="PF04757">
    <property type="entry name" value="Pex2_Pex12"/>
    <property type="match status" value="1"/>
</dbReference>
<evidence type="ECO:0000256" key="14">
    <source>
        <dbReference type="ARBA" id="ARBA00023140"/>
    </source>
</evidence>
<dbReference type="AlphaFoldDB" id="A0A3F2Y4A8"/>
<evidence type="ECO:0000256" key="15">
    <source>
        <dbReference type="SAM" id="MobiDB-lite"/>
    </source>
</evidence>
<dbReference type="GO" id="GO:0016567">
    <property type="term" value="P:protein ubiquitination"/>
    <property type="evidence" value="ECO:0007669"/>
    <property type="project" value="UniProtKB-ARBA"/>
</dbReference>
<evidence type="ECO:0000313" key="18">
    <source>
        <dbReference type="EMBL" id="VUG17473.1"/>
    </source>
</evidence>
<keyword evidence="6" id="KW-0812">Transmembrane</keyword>
<evidence type="ECO:0000313" key="20">
    <source>
        <dbReference type="Proteomes" id="UP000568158"/>
    </source>
</evidence>